<keyword evidence="4 5" id="KW-0472">Membrane</keyword>
<evidence type="ECO:0000313" key="7">
    <source>
        <dbReference type="EMBL" id="KAK7732414.1"/>
    </source>
</evidence>
<evidence type="ECO:0000256" key="3">
    <source>
        <dbReference type="ARBA" id="ARBA00022989"/>
    </source>
</evidence>
<accession>A0ABR1PC39</accession>
<evidence type="ECO:0000256" key="5">
    <source>
        <dbReference type="SAM" id="Phobius"/>
    </source>
</evidence>
<comment type="subcellular location">
    <subcellularLocation>
        <location evidence="1">Membrane</location>
        <topology evidence="1">Multi-pass membrane protein</topology>
    </subcellularLocation>
</comment>
<feature type="transmembrane region" description="Helical" evidence="5">
    <location>
        <begin position="387"/>
        <end position="407"/>
    </location>
</feature>
<evidence type="ECO:0000256" key="6">
    <source>
        <dbReference type="SAM" id="SignalP"/>
    </source>
</evidence>
<evidence type="ECO:0008006" key="9">
    <source>
        <dbReference type="Google" id="ProtNLM"/>
    </source>
</evidence>
<dbReference type="Gene3D" id="1.20.1250.20">
    <property type="entry name" value="MFS general substrate transporter like domains"/>
    <property type="match status" value="1"/>
</dbReference>
<dbReference type="InterPro" id="IPR010291">
    <property type="entry name" value="Ion_channel_UNC-93"/>
</dbReference>
<dbReference type="EMBL" id="JAKNSF020000020">
    <property type="protein sequence ID" value="KAK7732414.1"/>
    <property type="molecule type" value="Genomic_DNA"/>
</dbReference>
<feature type="signal peptide" evidence="6">
    <location>
        <begin position="1"/>
        <end position="22"/>
    </location>
</feature>
<feature type="transmembrane region" description="Helical" evidence="5">
    <location>
        <begin position="87"/>
        <end position="106"/>
    </location>
</feature>
<feature type="transmembrane region" description="Helical" evidence="5">
    <location>
        <begin position="40"/>
        <end position="58"/>
    </location>
</feature>
<dbReference type="Pfam" id="PF05978">
    <property type="entry name" value="UNC-93"/>
    <property type="match status" value="1"/>
</dbReference>
<feature type="chain" id="PRO_5047052704" description="DUF895 domain membrane protein" evidence="6">
    <location>
        <begin position="23"/>
        <end position="493"/>
    </location>
</feature>
<feature type="transmembrane region" description="Helical" evidence="5">
    <location>
        <begin position="157"/>
        <end position="177"/>
    </location>
</feature>
<feature type="transmembrane region" description="Helical" evidence="5">
    <location>
        <begin position="245"/>
        <end position="265"/>
    </location>
</feature>
<dbReference type="SUPFAM" id="SSF103473">
    <property type="entry name" value="MFS general substrate transporter"/>
    <property type="match status" value="1"/>
</dbReference>
<dbReference type="PANTHER" id="PTHR23294:SF17">
    <property type="entry name" value="DUF895 DOMAIN MEMBRANE PROTEIN"/>
    <property type="match status" value="1"/>
</dbReference>
<dbReference type="InterPro" id="IPR051617">
    <property type="entry name" value="UNC-93-like_regulator"/>
</dbReference>
<feature type="transmembrane region" description="Helical" evidence="5">
    <location>
        <begin position="63"/>
        <end position="81"/>
    </location>
</feature>
<feature type="transmembrane region" description="Helical" evidence="5">
    <location>
        <begin position="318"/>
        <end position="336"/>
    </location>
</feature>
<dbReference type="PANTHER" id="PTHR23294">
    <property type="entry name" value="ET TRANSLATION PRODUCT-RELATED"/>
    <property type="match status" value="1"/>
</dbReference>
<proteinExistence type="predicted"/>
<feature type="transmembrane region" description="Helical" evidence="5">
    <location>
        <begin position="419"/>
        <end position="438"/>
    </location>
</feature>
<protein>
    <recommendedName>
        <fullName evidence="9">DUF895 domain membrane protein</fullName>
    </recommendedName>
</protein>
<feature type="transmembrane region" description="Helical" evidence="5">
    <location>
        <begin position="126"/>
        <end position="145"/>
    </location>
</feature>
<evidence type="ECO:0000256" key="2">
    <source>
        <dbReference type="ARBA" id="ARBA00022692"/>
    </source>
</evidence>
<keyword evidence="3 5" id="KW-1133">Transmembrane helix</keyword>
<dbReference type="Proteomes" id="UP001430848">
    <property type="component" value="Unassembled WGS sequence"/>
</dbReference>
<keyword evidence="2 5" id="KW-0812">Transmembrane</keyword>
<keyword evidence="8" id="KW-1185">Reference proteome</keyword>
<evidence type="ECO:0000256" key="1">
    <source>
        <dbReference type="ARBA" id="ARBA00004141"/>
    </source>
</evidence>
<organism evidence="7 8">
    <name type="scientific">Diaporthe eres</name>
    <name type="common">Phomopsis oblonga</name>
    <dbReference type="NCBI Taxonomy" id="83184"/>
    <lineage>
        <taxon>Eukaryota</taxon>
        <taxon>Fungi</taxon>
        <taxon>Dikarya</taxon>
        <taxon>Ascomycota</taxon>
        <taxon>Pezizomycotina</taxon>
        <taxon>Sordariomycetes</taxon>
        <taxon>Sordariomycetidae</taxon>
        <taxon>Diaporthales</taxon>
        <taxon>Diaporthaceae</taxon>
        <taxon>Diaporthe</taxon>
        <taxon>Diaporthe eres species complex</taxon>
    </lineage>
</organism>
<feature type="transmembrane region" description="Helical" evidence="5">
    <location>
        <begin position="277"/>
        <end position="298"/>
    </location>
</feature>
<evidence type="ECO:0000256" key="4">
    <source>
        <dbReference type="ARBA" id="ARBA00023136"/>
    </source>
</evidence>
<evidence type="ECO:0000313" key="8">
    <source>
        <dbReference type="Proteomes" id="UP001430848"/>
    </source>
</evidence>
<feature type="transmembrane region" description="Helical" evidence="5">
    <location>
        <begin position="215"/>
        <end position="239"/>
    </location>
</feature>
<gene>
    <name evidence="7" type="ORF">SLS63_005092</name>
</gene>
<reference evidence="7 8" key="1">
    <citation type="submission" date="2024-02" db="EMBL/GenBank/DDBJ databases">
        <title>De novo assembly and annotation of 12 fungi associated with fruit tree decline syndrome in Ontario, Canada.</title>
        <authorList>
            <person name="Sulman M."/>
            <person name="Ellouze W."/>
            <person name="Ilyukhin E."/>
        </authorList>
    </citation>
    <scope>NUCLEOTIDE SEQUENCE [LARGE SCALE GENOMIC DNA]</scope>
    <source>
        <strain evidence="7 8">M169</strain>
    </source>
</reference>
<comment type="caution">
    <text evidence="7">The sequence shown here is derived from an EMBL/GenBank/DDBJ whole genome shotgun (WGS) entry which is preliminary data.</text>
</comment>
<dbReference type="InterPro" id="IPR036259">
    <property type="entry name" value="MFS_trans_sf"/>
</dbReference>
<sequence>MCVTILGFVTFCSVGMFSAVQGLGAGGTQDTQLSDTANGVLYGCFAIAGFFAGSNMLGPRLTLSIGTTGYALYIGSLWAFQVHNTRWFLILAGGILGVTASLLWAAQGSIMMAEPLEKDKGRSFSLFWALFQMGTLVGAAIALGIQANSTLPGVSTGVYLAFLIIMLTAIVTSWLLLPPHLVVRGDGTVVEIEAAITPKEEFKAVWALLKDWRMIALFPMFFSSNYFYAYQGAITTALFNGRTRALVSLLTGVGSIIGSIIIGQLTDNLPFGRRKRALFATAFVTVLNCVIWACGLAFQVQFTRANTSVRGEEIPWDWTVGVSAGPIVLLLAYYLADAMFQGLAYYTMSSITNEPFKLARMAGYYKGIQSAGAAVSFGMDAVKVSHILPFWSSCCILVMFIDANVHFFNQTAYLVEHLVSWLMLLVSLPLCAWVLWGIRDSNYDVENVTHVEDVPEGAITGIALPPGHVAGEHLPDDGAKFSPELKVKGSSSS</sequence>
<name>A0ABR1PC39_DIAER</name>
<keyword evidence="6" id="KW-0732">Signal</keyword>